<dbReference type="RefSeq" id="WP_221337834.1">
    <property type="nucleotide sequence ID" value="NZ_JACHIR010000001.1"/>
</dbReference>
<dbReference type="Gene3D" id="3.90.1200.10">
    <property type="match status" value="1"/>
</dbReference>
<reference evidence="2 3" key="1">
    <citation type="submission" date="2020-08" db="EMBL/GenBank/DDBJ databases">
        <title>Sequencing the genomes of 1000 actinobacteria strains.</title>
        <authorList>
            <person name="Klenk H.-P."/>
        </authorList>
    </citation>
    <scope>NUCLEOTIDE SEQUENCE [LARGE SCALE GENOMIC DNA]</scope>
    <source>
        <strain evidence="2 3">DSM 43851</strain>
    </source>
</reference>
<dbReference type="SUPFAM" id="SSF56112">
    <property type="entry name" value="Protein kinase-like (PK-like)"/>
    <property type="match status" value="1"/>
</dbReference>
<proteinExistence type="predicted"/>
<dbReference type="InterPro" id="IPR002575">
    <property type="entry name" value="Aminoglycoside_PTrfase"/>
</dbReference>
<keyword evidence="3" id="KW-1185">Reference proteome</keyword>
<dbReference type="EMBL" id="JACHIR010000001">
    <property type="protein sequence ID" value="MBB5889074.1"/>
    <property type="molecule type" value="Genomic_DNA"/>
</dbReference>
<sequence>MLTERLTRAIGRPVVRVTPFTGRGYTPARRMIVELADGSTVFAKQATTKPTAKWLRTEFSNYRQLRGSFRPELIGWDDDGGLEPILVLEDLSHALWPPPWTAERIQRVLDTIAEIGRQPIPDGVEPLDADWLRGGWRTVAEDPEPFLSLGMCTPAWLDRALPTLLAAVESAPLKGDQLLHLDVRSDNLCFDGDRTLFVDWNHACVANPEVERAFFLPSMHAEGGPAPDEVTTIDPGLVGVVAGYFASHAGLPPVPGAPGVRPIQRTQLEVALPWVVKALGLAPLGE</sequence>
<protein>
    <recommendedName>
        <fullName evidence="1">Aminoglycoside phosphotransferase domain-containing protein</fullName>
    </recommendedName>
</protein>
<dbReference type="InterPro" id="IPR011009">
    <property type="entry name" value="Kinase-like_dom_sf"/>
</dbReference>
<gene>
    <name evidence="2" type="ORF">BJ998_000270</name>
</gene>
<dbReference type="Pfam" id="PF01636">
    <property type="entry name" value="APH"/>
    <property type="match status" value="1"/>
</dbReference>
<organism evidence="2 3">
    <name type="scientific">Kutzneria kofuensis</name>
    <dbReference type="NCBI Taxonomy" id="103725"/>
    <lineage>
        <taxon>Bacteria</taxon>
        <taxon>Bacillati</taxon>
        <taxon>Actinomycetota</taxon>
        <taxon>Actinomycetes</taxon>
        <taxon>Pseudonocardiales</taxon>
        <taxon>Pseudonocardiaceae</taxon>
        <taxon>Kutzneria</taxon>
    </lineage>
</organism>
<dbReference type="AlphaFoldDB" id="A0A7W9NE63"/>
<dbReference type="Gene3D" id="3.30.200.20">
    <property type="entry name" value="Phosphorylase Kinase, domain 1"/>
    <property type="match status" value="1"/>
</dbReference>
<evidence type="ECO:0000313" key="2">
    <source>
        <dbReference type="EMBL" id="MBB5889074.1"/>
    </source>
</evidence>
<evidence type="ECO:0000313" key="3">
    <source>
        <dbReference type="Proteomes" id="UP000585638"/>
    </source>
</evidence>
<evidence type="ECO:0000259" key="1">
    <source>
        <dbReference type="Pfam" id="PF01636"/>
    </source>
</evidence>
<comment type="caution">
    <text evidence="2">The sequence shown here is derived from an EMBL/GenBank/DDBJ whole genome shotgun (WGS) entry which is preliminary data.</text>
</comment>
<feature type="domain" description="Aminoglycoside phosphotransferase" evidence="1">
    <location>
        <begin position="33"/>
        <end position="229"/>
    </location>
</feature>
<accession>A0A7W9NE63</accession>
<dbReference type="Proteomes" id="UP000585638">
    <property type="component" value="Unassembled WGS sequence"/>
</dbReference>
<name>A0A7W9NE63_9PSEU</name>